<evidence type="ECO:0000256" key="3">
    <source>
        <dbReference type="ARBA" id="ARBA00014180"/>
    </source>
</evidence>
<comment type="subcellular location">
    <subcellularLocation>
        <location evidence="1">Cytoplasm</location>
        <location evidence="1">Cytosol</location>
    </subcellularLocation>
</comment>
<accession>A0A8V5FM18</accession>
<dbReference type="Gene3D" id="3.40.50.1820">
    <property type="entry name" value="alpha/beta hydrolase"/>
    <property type="match status" value="1"/>
</dbReference>
<reference evidence="4" key="2">
    <citation type="submission" date="2025-08" db="UniProtKB">
        <authorList>
            <consortium name="Ensembl"/>
        </authorList>
    </citation>
    <scope>IDENTIFICATION</scope>
</reference>
<gene>
    <name evidence="4" type="primary">LOC101868894</name>
</gene>
<name>A0A8V5FM18_MELUD</name>
<dbReference type="InterPro" id="IPR002925">
    <property type="entry name" value="Dienelactn_hydro"/>
</dbReference>
<evidence type="ECO:0000256" key="1">
    <source>
        <dbReference type="ARBA" id="ARBA00004514"/>
    </source>
</evidence>
<comment type="similarity">
    <text evidence="2">Belongs to the dienelactone hydrolase family.</text>
</comment>
<dbReference type="GO" id="GO:0016787">
    <property type="term" value="F:hydrolase activity"/>
    <property type="evidence" value="ECO:0007669"/>
    <property type="project" value="InterPro"/>
</dbReference>
<evidence type="ECO:0000256" key="2">
    <source>
        <dbReference type="ARBA" id="ARBA00008456"/>
    </source>
</evidence>
<reference evidence="4" key="3">
    <citation type="submission" date="2025-09" db="UniProtKB">
        <authorList>
            <consortium name="Ensembl"/>
        </authorList>
    </citation>
    <scope>IDENTIFICATION</scope>
</reference>
<dbReference type="Proteomes" id="UP000694405">
    <property type="component" value="Chromosome 1"/>
</dbReference>
<dbReference type="PANTHER" id="PTHR46812:SF2">
    <property type="entry name" value="CARBOXYMETHYLENEBUTENOLIDASE HOMOLOG"/>
    <property type="match status" value="1"/>
</dbReference>
<reference evidence="4" key="1">
    <citation type="submission" date="2020-03" db="EMBL/GenBank/DDBJ databases">
        <title>Melopsittacus undulatus (budgerigar) genome, bMelUnd1, maternal haplotype with Z.</title>
        <authorList>
            <person name="Gedman G."/>
            <person name="Mountcastle J."/>
            <person name="Haase B."/>
            <person name="Formenti G."/>
            <person name="Wright T."/>
            <person name="Apodaca J."/>
            <person name="Pelan S."/>
            <person name="Chow W."/>
            <person name="Rhie A."/>
            <person name="Howe K."/>
            <person name="Fedrigo O."/>
            <person name="Jarvis E.D."/>
        </authorList>
    </citation>
    <scope>NUCLEOTIDE SEQUENCE [LARGE SCALE GENOMIC DNA]</scope>
</reference>
<dbReference type="Ensembl" id="ENSMUNT00000028294.1">
    <property type="protein sequence ID" value="ENSMUNP00000025109.1"/>
    <property type="gene ID" value="ENSMUNG00000001957.2"/>
</dbReference>
<dbReference type="SUPFAM" id="SSF53474">
    <property type="entry name" value="alpha/beta-Hydrolases"/>
    <property type="match status" value="1"/>
</dbReference>
<dbReference type="Pfam" id="PF01738">
    <property type="entry name" value="DLH"/>
    <property type="match status" value="1"/>
</dbReference>
<organism evidence="4 5">
    <name type="scientific">Melopsittacus undulatus</name>
    <name type="common">Budgerigar</name>
    <name type="synonym">Psittacus undulatus</name>
    <dbReference type="NCBI Taxonomy" id="13146"/>
    <lineage>
        <taxon>Eukaryota</taxon>
        <taxon>Metazoa</taxon>
        <taxon>Chordata</taxon>
        <taxon>Craniata</taxon>
        <taxon>Vertebrata</taxon>
        <taxon>Euteleostomi</taxon>
        <taxon>Archelosauria</taxon>
        <taxon>Archosauria</taxon>
        <taxon>Dinosauria</taxon>
        <taxon>Saurischia</taxon>
        <taxon>Theropoda</taxon>
        <taxon>Coelurosauria</taxon>
        <taxon>Aves</taxon>
        <taxon>Neognathae</taxon>
        <taxon>Neoaves</taxon>
        <taxon>Telluraves</taxon>
        <taxon>Australaves</taxon>
        <taxon>Psittaciformes</taxon>
        <taxon>Psittaculidae</taxon>
        <taxon>Melopsittacus</taxon>
    </lineage>
</organism>
<evidence type="ECO:0000313" key="4">
    <source>
        <dbReference type="Ensembl" id="ENSMUNP00000025109.1"/>
    </source>
</evidence>
<dbReference type="GO" id="GO:0005829">
    <property type="term" value="C:cytosol"/>
    <property type="evidence" value="ECO:0007669"/>
    <property type="project" value="UniProtKB-SubCell"/>
</dbReference>
<dbReference type="InterPro" id="IPR042946">
    <property type="entry name" value="CMBL"/>
</dbReference>
<proteinExistence type="inferred from homology"/>
<keyword evidence="5" id="KW-1185">Reference proteome</keyword>
<evidence type="ECO:0000313" key="5">
    <source>
        <dbReference type="Proteomes" id="UP000694405"/>
    </source>
</evidence>
<dbReference type="AlphaFoldDB" id="A0A8V5FM18"/>
<dbReference type="InterPro" id="IPR029058">
    <property type="entry name" value="AB_hydrolase_fold"/>
</dbReference>
<dbReference type="PANTHER" id="PTHR46812">
    <property type="entry name" value="CARBOXYMETHYLENEBUTENOLIDASE HOMOLOG"/>
    <property type="match status" value="1"/>
</dbReference>
<sequence>MLFAQKLNGIRTTKEEQEHWCEGEATRGSSLKKQEDDSRLMGFQMADPFLYHTGDRSGYGCLGHEVQIEHIKAYVCRPSFFTDKAVIVIHDVFGWMFPDIRYIVDLIAGHGYITICPDFFKGTDPWKTTDHWADFADWMKHHDPMKVDKSRSQFREADVVLKYLKEQCDAKKIGIVGFSWGGMAVHHLMLKNPQLTAGVSLYGIIRDSEERYNLLNPTFFIFGEKDHTISYDQITLLEEKLKQYCKVEYKIKVYPGQVHGFAQLKPEDMKPADKPYIEEARQDMFDWIKMFV</sequence>
<protein>
    <recommendedName>
        <fullName evidence="3">Carboxymethylenebutenolidase homolog</fullName>
    </recommendedName>
</protein>